<evidence type="ECO:0000256" key="6">
    <source>
        <dbReference type="ARBA" id="ARBA00031471"/>
    </source>
</evidence>
<keyword evidence="3" id="KW-0813">Transport</keyword>
<evidence type="ECO:0000259" key="8">
    <source>
        <dbReference type="Pfam" id="PF07393"/>
    </source>
</evidence>
<evidence type="ECO:0000256" key="3">
    <source>
        <dbReference type="ARBA" id="ARBA00022448"/>
    </source>
</evidence>
<dbReference type="OrthoDB" id="125856at2759"/>
<dbReference type="Proteomes" id="UP000749559">
    <property type="component" value="Unassembled WGS sequence"/>
</dbReference>
<dbReference type="InterPro" id="IPR009976">
    <property type="entry name" value="Sec10-like"/>
</dbReference>
<evidence type="ECO:0000256" key="7">
    <source>
        <dbReference type="SAM" id="Coils"/>
    </source>
</evidence>
<dbReference type="GO" id="GO:0000145">
    <property type="term" value="C:exocyst"/>
    <property type="evidence" value="ECO:0007669"/>
    <property type="project" value="TreeGrafter"/>
</dbReference>
<name>A0A8S4PIS6_OWEFU</name>
<comment type="caution">
    <text evidence="10">The sequence shown here is derived from an EMBL/GenBank/DDBJ whole genome shotgun (WGS) entry which is preliminary data.</text>
</comment>
<evidence type="ECO:0000313" key="11">
    <source>
        <dbReference type="Proteomes" id="UP000749559"/>
    </source>
</evidence>
<dbReference type="AlphaFoldDB" id="A0A8S4PIS6"/>
<keyword evidence="4" id="KW-0268">Exocytosis</keyword>
<sequence>MSYQELEQDPFDPDEFVERLAWRTTGGISKATADDFDPMALHEAFENMIKDLKDLSVQTQERTTRLEEQCKKEEEAHWQRVGALQKNNQLAFQKFQELDERINYVATKVVHLGDQLENVNTPRARAAEAQKLMQYFSEFLNNEGPTSDLFSDPFKLYQAADVMQKLHLIVQELPPGEKFEKAKLRIGHKYDQIERDLIEDFVRSQQNGDKARMKEIAGVLANFKGYNQCIDAFIEQCQYNAFLKPDVFADAFPLCMKTSELINECFTNPEPVMAKFVLNIYEGKIKEHITTKLMDTEDQEKYLKNVYELYTKTVKLSNDLSVLRLGSDSTFLTKITKNIFHRYLETYIGLEIKFLRDRCTAVLQRYYENKGHQKKNIQTGGQVKPGQRIHDFRREFQAVIGQKANINIGPSIENYGGETFLSHETVINVLQETKFAFKRCQALSSQNSLAENAVQIFEVLVQYMCIEHILYAIDIGLQAIPLPDAKQQPEIYFFDVVGQSNTIFHLFEKQFSDNLVPLVSLTQYHSECAKKKKDLMEHMENKLDIGLDRTLNAMTGWVRHILQTEQKKTDFNPVSDDAQMMMFSPACAKVVKYITSQLKIVKDGLDGKNVENVLREWGVRIHRAIYEHMQQFLYNSMGGMLAICDVNEYRKCMKAFQVPLVNQLFDTLHSLCNLLVVVPDNLKQVCTGEHMAGLDKSALLSFVQLRADYKTAKIAVLMR</sequence>
<evidence type="ECO:0000256" key="4">
    <source>
        <dbReference type="ARBA" id="ARBA00022483"/>
    </source>
</evidence>
<evidence type="ECO:0000259" key="9">
    <source>
        <dbReference type="Pfam" id="PF20667"/>
    </source>
</evidence>
<feature type="coiled-coil region" evidence="7">
    <location>
        <begin position="49"/>
        <end position="76"/>
    </location>
</feature>
<keyword evidence="11" id="KW-1185">Reference proteome</keyword>
<gene>
    <name evidence="10" type="ORF">OFUS_LOCUS17929</name>
</gene>
<accession>A0A8S4PIS6</accession>
<protein>
    <recommendedName>
        <fullName evidence="2">Exocyst complex component 5</fullName>
    </recommendedName>
    <alternativeName>
        <fullName evidence="6">Exocyst complex component Sec10</fullName>
    </alternativeName>
</protein>
<dbReference type="Pfam" id="PF20667">
    <property type="entry name" value="Sec10_N"/>
    <property type="match status" value="1"/>
</dbReference>
<evidence type="ECO:0000313" key="10">
    <source>
        <dbReference type="EMBL" id="CAH1793026.1"/>
    </source>
</evidence>
<proteinExistence type="inferred from homology"/>
<organism evidence="10 11">
    <name type="scientific">Owenia fusiformis</name>
    <name type="common">Polychaete worm</name>
    <dbReference type="NCBI Taxonomy" id="6347"/>
    <lineage>
        <taxon>Eukaryota</taxon>
        <taxon>Metazoa</taxon>
        <taxon>Spiralia</taxon>
        <taxon>Lophotrochozoa</taxon>
        <taxon>Annelida</taxon>
        <taxon>Polychaeta</taxon>
        <taxon>Sedentaria</taxon>
        <taxon>Canalipalpata</taxon>
        <taxon>Sabellida</taxon>
        <taxon>Oweniida</taxon>
        <taxon>Oweniidae</taxon>
        <taxon>Owenia</taxon>
    </lineage>
</organism>
<dbReference type="EMBL" id="CAIIXF020000008">
    <property type="protein sequence ID" value="CAH1793026.1"/>
    <property type="molecule type" value="Genomic_DNA"/>
</dbReference>
<dbReference type="InterPro" id="IPR048625">
    <property type="entry name" value="Sec10_N"/>
</dbReference>
<dbReference type="GO" id="GO:0006887">
    <property type="term" value="P:exocytosis"/>
    <property type="evidence" value="ECO:0007669"/>
    <property type="project" value="UniProtKB-KW"/>
</dbReference>
<dbReference type="InterPro" id="IPR048627">
    <property type="entry name" value="Sec10_HB"/>
</dbReference>
<feature type="domain" description="Exocyst complex component Sec10 N-terminal" evidence="9">
    <location>
        <begin position="39"/>
        <end position="152"/>
    </location>
</feature>
<evidence type="ECO:0000256" key="2">
    <source>
        <dbReference type="ARBA" id="ARBA00017524"/>
    </source>
</evidence>
<evidence type="ECO:0000256" key="5">
    <source>
        <dbReference type="ARBA" id="ARBA00023054"/>
    </source>
</evidence>
<feature type="domain" description="Exocyst complex component Sec10-like alpha-helical bundle" evidence="8">
    <location>
        <begin position="158"/>
        <end position="715"/>
    </location>
</feature>
<dbReference type="GO" id="GO:0006893">
    <property type="term" value="P:Golgi to plasma membrane transport"/>
    <property type="evidence" value="ECO:0007669"/>
    <property type="project" value="TreeGrafter"/>
</dbReference>
<comment type="similarity">
    <text evidence="1">Belongs to the SEC10 family.</text>
</comment>
<reference evidence="10" key="1">
    <citation type="submission" date="2022-03" db="EMBL/GenBank/DDBJ databases">
        <authorList>
            <person name="Martin C."/>
        </authorList>
    </citation>
    <scope>NUCLEOTIDE SEQUENCE</scope>
</reference>
<dbReference type="PANTHER" id="PTHR12100:SF0">
    <property type="entry name" value="EXOCYST COMPLEX COMPONENT 5"/>
    <property type="match status" value="1"/>
</dbReference>
<dbReference type="PANTHER" id="PTHR12100">
    <property type="entry name" value="SEC10"/>
    <property type="match status" value="1"/>
</dbReference>
<evidence type="ECO:0000256" key="1">
    <source>
        <dbReference type="ARBA" id="ARBA00006572"/>
    </source>
</evidence>
<keyword evidence="5 7" id="KW-0175">Coiled coil</keyword>
<dbReference type="Pfam" id="PF07393">
    <property type="entry name" value="Sec10_HB"/>
    <property type="match status" value="1"/>
</dbReference>